<reference evidence="1" key="1">
    <citation type="submission" date="2018-01" db="EMBL/GenBank/DDBJ databases">
        <title>An insight into the sialome of Amazonian anophelines.</title>
        <authorList>
            <person name="Ribeiro J.M."/>
            <person name="Scarpassa V."/>
            <person name="Calvo E."/>
        </authorList>
    </citation>
    <scope>NUCLEOTIDE SEQUENCE</scope>
</reference>
<sequence>MTIWLLGWKRWQFRLRISSSAAAGGHGRWIVVCCLRSSSPKPASATRSIRSRPTICCGRRNCIRTTFFPRRTSRPCTGPWMKVSTRELLLVRAIRGERLVPGSGLAFL</sequence>
<accession>A0A2M4DHA6</accession>
<dbReference type="AlphaFoldDB" id="A0A2M4DHA6"/>
<proteinExistence type="predicted"/>
<organism evidence="1">
    <name type="scientific">Anopheles darlingi</name>
    <name type="common">Mosquito</name>
    <dbReference type="NCBI Taxonomy" id="43151"/>
    <lineage>
        <taxon>Eukaryota</taxon>
        <taxon>Metazoa</taxon>
        <taxon>Ecdysozoa</taxon>
        <taxon>Arthropoda</taxon>
        <taxon>Hexapoda</taxon>
        <taxon>Insecta</taxon>
        <taxon>Pterygota</taxon>
        <taxon>Neoptera</taxon>
        <taxon>Endopterygota</taxon>
        <taxon>Diptera</taxon>
        <taxon>Nematocera</taxon>
        <taxon>Culicoidea</taxon>
        <taxon>Culicidae</taxon>
        <taxon>Anophelinae</taxon>
        <taxon>Anopheles</taxon>
    </lineage>
</organism>
<protein>
    <submittedName>
        <fullName evidence="1">Putative secreted protein</fullName>
    </submittedName>
</protein>
<name>A0A2M4DHA6_ANODA</name>
<evidence type="ECO:0000313" key="1">
    <source>
        <dbReference type="EMBL" id="MBW76950.1"/>
    </source>
</evidence>
<dbReference type="EMBL" id="GGFL01012772">
    <property type="protein sequence ID" value="MBW76950.1"/>
    <property type="molecule type" value="Transcribed_RNA"/>
</dbReference>